<keyword evidence="2" id="KW-1185">Reference proteome</keyword>
<accession>A0ABQ7VKC4</accession>
<comment type="caution">
    <text evidence="1">The sequence shown here is derived from an EMBL/GenBank/DDBJ whole genome shotgun (WGS) entry which is preliminary data.</text>
</comment>
<evidence type="ECO:0000313" key="2">
    <source>
        <dbReference type="Proteomes" id="UP000826656"/>
    </source>
</evidence>
<gene>
    <name evidence="1" type="ORF">KY290_012937</name>
</gene>
<dbReference type="Proteomes" id="UP000826656">
    <property type="component" value="Unassembled WGS sequence"/>
</dbReference>
<dbReference type="EMBL" id="JAIVGD010000011">
    <property type="protein sequence ID" value="KAH0768956.1"/>
    <property type="molecule type" value="Genomic_DNA"/>
</dbReference>
<reference evidence="1 2" key="1">
    <citation type="journal article" date="2021" name="bioRxiv">
        <title>Chromosome-scale and haplotype-resolved genome assembly of a tetraploid potato cultivar.</title>
        <authorList>
            <person name="Sun H."/>
            <person name="Jiao W.-B."/>
            <person name="Krause K."/>
            <person name="Campoy J.A."/>
            <person name="Goel M."/>
            <person name="Folz-Donahue K."/>
            <person name="Kukat C."/>
            <person name="Huettel B."/>
            <person name="Schneeberger K."/>
        </authorList>
    </citation>
    <scope>NUCLEOTIDE SEQUENCE [LARGE SCALE GENOMIC DNA]</scope>
    <source>
        <strain evidence="1">SolTubOtavaFocal</strain>
        <tissue evidence="1">Leaves</tissue>
    </source>
</reference>
<protein>
    <submittedName>
        <fullName evidence="1">Uncharacterized protein</fullName>
    </submittedName>
</protein>
<organism evidence="1 2">
    <name type="scientific">Solanum tuberosum</name>
    <name type="common">Potato</name>
    <dbReference type="NCBI Taxonomy" id="4113"/>
    <lineage>
        <taxon>Eukaryota</taxon>
        <taxon>Viridiplantae</taxon>
        <taxon>Streptophyta</taxon>
        <taxon>Embryophyta</taxon>
        <taxon>Tracheophyta</taxon>
        <taxon>Spermatophyta</taxon>
        <taxon>Magnoliopsida</taxon>
        <taxon>eudicotyledons</taxon>
        <taxon>Gunneridae</taxon>
        <taxon>Pentapetalae</taxon>
        <taxon>asterids</taxon>
        <taxon>lamiids</taxon>
        <taxon>Solanales</taxon>
        <taxon>Solanaceae</taxon>
        <taxon>Solanoideae</taxon>
        <taxon>Solaneae</taxon>
        <taxon>Solanum</taxon>
    </lineage>
</organism>
<evidence type="ECO:0000313" key="1">
    <source>
        <dbReference type="EMBL" id="KAH0768956.1"/>
    </source>
</evidence>
<name>A0ABQ7VKC4_SOLTU</name>
<proteinExistence type="predicted"/>
<sequence length="104" mass="12178">MRKARVNKRRKYAFEGLTTRLCRAADVLEQSLDDMVPLFSVPVDITKTKEPDNEFGPTLTTMERHRRDELIMDRMYGMDMLHHQNGCRASTDVPLGDVKRRYPH</sequence>